<protein>
    <submittedName>
        <fullName evidence="1">Uncharacterized protein</fullName>
    </submittedName>
</protein>
<reference evidence="2" key="1">
    <citation type="submission" date="2015-01" db="EMBL/GenBank/DDBJ databases">
        <authorList>
            <person name="Aksoy S."/>
            <person name="Warren W."/>
            <person name="Wilson R.K."/>
        </authorList>
    </citation>
    <scope>NUCLEOTIDE SEQUENCE [LARGE SCALE GENOMIC DNA]</scope>
    <source>
        <strain evidence="2">IAEA</strain>
    </source>
</reference>
<dbReference type="EnsemblMetazoa" id="GPPI001238-RA">
    <property type="protein sequence ID" value="GPPI001238-PA"/>
    <property type="gene ID" value="GPPI001238"/>
</dbReference>
<proteinExistence type="predicted"/>
<evidence type="ECO:0000313" key="2">
    <source>
        <dbReference type="Proteomes" id="UP000092460"/>
    </source>
</evidence>
<dbReference type="AlphaFoldDB" id="A0A1B0ALX5"/>
<sequence>MQRRFVVTIKAILQYFIVLVNRLVVLQVTYPNISASLPGKLIRGDKGERPARFIMSCRPGGACIGLNMVILRLGGARKPPDKVRWVRAPVEVDAVANDFVSIVSADFEIKIDDDCCKLNLLLVDVVSVSPPCDYVEIGGSLNILHSICDEHGIENHH</sequence>
<name>A0A1B0ALX5_9MUSC</name>
<evidence type="ECO:0000313" key="1">
    <source>
        <dbReference type="EnsemblMetazoa" id="GPPI001238-PA"/>
    </source>
</evidence>
<reference evidence="1" key="2">
    <citation type="submission" date="2020-05" db="UniProtKB">
        <authorList>
            <consortium name="EnsemblMetazoa"/>
        </authorList>
    </citation>
    <scope>IDENTIFICATION</scope>
    <source>
        <strain evidence="1">IAEA</strain>
    </source>
</reference>
<keyword evidence="2" id="KW-1185">Reference proteome</keyword>
<dbReference type="Proteomes" id="UP000092460">
    <property type="component" value="Unassembled WGS sequence"/>
</dbReference>
<organism evidence="1 2">
    <name type="scientific">Glossina palpalis gambiensis</name>
    <dbReference type="NCBI Taxonomy" id="67801"/>
    <lineage>
        <taxon>Eukaryota</taxon>
        <taxon>Metazoa</taxon>
        <taxon>Ecdysozoa</taxon>
        <taxon>Arthropoda</taxon>
        <taxon>Hexapoda</taxon>
        <taxon>Insecta</taxon>
        <taxon>Pterygota</taxon>
        <taxon>Neoptera</taxon>
        <taxon>Endopterygota</taxon>
        <taxon>Diptera</taxon>
        <taxon>Brachycera</taxon>
        <taxon>Muscomorpha</taxon>
        <taxon>Hippoboscoidea</taxon>
        <taxon>Glossinidae</taxon>
        <taxon>Glossina</taxon>
    </lineage>
</organism>
<accession>A0A1B0ALX5</accession>
<dbReference type="EMBL" id="JXJN01000195">
    <property type="status" value="NOT_ANNOTATED_CDS"/>
    <property type="molecule type" value="Genomic_DNA"/>
</dbReference>
<dbReference type="VEuPathDB" id="VectorBase:GPPI001238"/>